<evidence type="ECO:0008006" key="3">
    <source>
        <dbReference type="Google" id="ProtNLM"/>
    </source>
</evidence>
<dbReference type="Gene3D" id="1.10.10.10">
    <property type="entry name" value="Winged helix-like DNA-binding domain superfamily/Winged helix DNA-binding domain"/>
    <property type="match status" value="1"/>
</dbReference>
<organism evidence="1 2">
    <name type="scientific">Kribbella aluminosa</name>
    <dbReference type="NCBI Taxonomy" id="416017"/>
    <lineage>
        <taxon>Bacteria</taxon>
        <taxon>Bacillati</taxon>
        <taxon>Actinomycetota</taxon>
        <taxon>Actinomycetes</taxon>
        <taxon>Propionibacteriales</taxon>
        <taxon>Kribbellaceae</taxon>
        <taxon>Kribbella</taxon>
    </lineage>
</organism>
<dbReference type="InterPro" id="IPR036388">
    <property type="entry name" value="WH-like_DNA-bd_sf"/>
</dbReference>
<comment type="caution">
    <text evidence="1">The sequence shown here is derived from an EMBL/GenBank/DDBJ whole genome shotgun (WGS) entry which is preliminary data.</text>
</comment>
<dbReference type="NCBIfam" id="NF047719">
    <property type="entry name" value="SCO6745_fam_HTH"/>
    <property type="match status" value="1"/>
</dbReference>
<dbReference type="Proteomes" id="UP000755585">
    <property type="component" value="Unassembled WGS sequence"/>
</dbReference>
<gene>
    <name evidence="1" type="ORF">JOF29_003379</name>
</gene>
<evidence type="ECO:0000313" key="2">
    <source>
        <dbReference type="Proteomes" id="UP000755585"/>
    </source>
</evidence>
<protein>
    <recommendedName>
        <fullName evidence="3">MarR family transcriptional regulator</fullName>
    </recommendedName>
</protein>
<proteinExistence type="predicted"/>
<accession>A0ABS4UKW6</accession>
<sequence>MGERVSTRALSRPKELLTMLHPQAKIHRMSELVEPIATVTFSDVPNEAFLAIGMRNYWDGYFAGRAAPLGMAPAEVVHAVFYNFAPGEVARHIPWVWGKTTPEEAIAVRERGSAEALRQRIGNLAESPGLVRAAELATRAGLSAPSEGRALYAGLKVLDVPEDPVARLWHAATLLREHRGDGHNAALLTLGIGGTEAHVLMALALGMPAEKFGRIHHLPKPQLDAVIDGLRARGLVTPAGTFTDAGRETKQQIETLTDHLATPAYGILTTAELDELITTLEPIAAAAEEADS</sequence>
<name>A0ABS4UKW6_9ACTN</name>
<dbReference type="EMBL" id="JAGINT010000001">
    <property type="protein sequence ID" value="MBP2352296.1"/>
    <property type="molecule type" value="Genomic_DNA"/>
</dbReference>
<keyword evidence="2" id="KW-1185">Reference proteome</keyword>
<dbReference type="Pfam" id="PF21863">
    <property type="entry name" value="HTH_67"/>
    <property type="match status" value="1"/>
</dbReference>
<dbReference type="InterPro" id="IPR054058">
    <property type="entry name" value="HTH_67"/>
</dbReference>
<dbReference type="RefSeq" id="WP_245357625.1">
    <property type="nucleotide sequence ID" value="NZ_BAAAVU010000009.1"/>
</dbReference>
<dbReference type="SUPFAM" id="SSF46785">
    <property type="entry name" value="Winged helix' DNA-binding domain"/>
    <property type="match status" value="1"/>
</dbReference>
<reference evidence="1 2" key="1">
    <citation type="submission" date="2021-03" db="EMBL/GenBank/DDBJ databases">
        <title>Sequencing the genomes of 1000 actinobacteria strains.</title>
        <authorList>
            <person name="Klenk H.-P."/>
        </authorList>
    </citation>
    <scope>NUCLEOTIDE SEQUENCE [LARGE SCALE GENOMIC DNA]</scope>
    <source>
        <strain evidence="1 2">DSM 18824</strain>
    </source>
</reference>
<dbReference type="InterPro" id="IPR036390">
    <property type="entry name" value="WH_DNA-bd_sf"/>
</dbReference>
<evidence type="ECO:0000313" key="1">
    <source>
        <dbReference type="EMBL" id="MBP2352296.1"/>
    </source>
</evidence>